<organism evidence="2 3">
    <name type="scientific">Zalerion maritima</name>
    <dbReference type="NCBI Taxonomy" id="339359"/>
    <lineage>
        <taxon>Eukaryota</taxon>
        <taxon>Fungi</taxon>
        <taxon>Dikarya</taxon>
        <taxon>Ascomycota</taxon>
        <taxon>Pezizomycotina</taxon>
        <taxon>Sordariomycetes</taxon>
        <taxon>Lulworthiomycetidae</taxon>
        <taxon>Lulworthiales</taxon>
        <taxon>Lulworthiaceae</taxon>
        <taxon>Zalerion</taxon>
    </lineage>
</organism>
<keyword evidence="3" id="KW-1185">Reference proteome</keyword>
<protein>
    <submittedName>
        <fullName evidence="2">Uncharacterized protein</fullName>
    </submittedName>
</protein>
<feature type="region of interest" description="Disordered" evidence="1">
    <location>
        <begin position="78"/>
        <end position="97"/>
    </location>
</feature>
<sequence>MINRINAPNSHDNISLTLPRSVKMVVAALSFPSRKPKSVKSTIVKRAWTVATIHWPISGDALSYNQLRNLALQSVGRARNRYDAEDGDGKDKKDRYG</sequence>
<feature type="compositionally biased region" description="Basic and acidic residues" evidence="1">
    <location>
        <begin position="80"/>
        <end position="97"/>
    </location>
</feature>
<gene>
    <name evidence="2" type="ORF">MKZ38_002218</name>
</gene>
<dbReference type="Proteomes" id="UP001201980">
    <property type="component" value="Unassembled WGS sequence"/>
</dbReference>
<evidence type="ECO:0000256" key="1">
    <source>
        <dbReference type="SAM" id="MobiDB-lite"/>
    </source>
</evidence>
<evidence type="ECO:0000313" key="2">
    <source>
        <dbReference type="EMBL" id="KAJ2900780.1"/>
    </source>
</evidence>
<dbReference type="EMBL" id="JAKWBI020000165">
    <property type="protein sequence ID" value="KAJ2900780.1"/>
    <property type="molecule type" value="Genomic_DNA"/>
</dbReference>
<evidence type="ECO:0000313" key="3">
    <source>
        <dbReference type="Proteomes" id="UP001201980"/>
    </source>
</evidence>
<comment type="caution">
    <text evidence="2">The sequence shown here is derived from an EMBL/GenBank/DDBJ whole genome shotgun (WGS) entry which is preliminary data.</text>
</comment>
<dbReference type="AlphaFoldDB" id="A0AAD5RQH6"/>
<name>A0AAD5RQH6_9PEZI</name>
<reference evidence="2" key="1">
    <citation type="submission" date="2022-07" db="EMBL/GenBank/DDBJ databases">
        <title>Draft genome sequence of Zalerion maritima ATCC 34329, a (micro)plastics degrading marine fungus.</title>
        <authorList>
            <person name="Paco A."/>
            <person name="Goncalves M.F.M."/>
            <person name="Rocha-Santos T.A.P."/>
            <person name="Alves A."/>
        </authorList>
    </citation>
    <scope>NUCLEOTIDE SEQUENCE</scope>
    <source>
        <strain evidence="2">ATCC 34329</strain>
    </source>
</reference>
<proteinExistence type="predicted"/>
<accession>A0AAD5RQH6</accession>